<dbReference type="Proteomes" id="UP000030655">
    <property type="component" value="Unassembled WGS sequence"/>
</dbReference>
<proteinExistence type="predicted"/>
<dbReference type="InterPro" id="IPR053164">
    <property type="entry name" value="IS1016-like_transposase"/>
</dbReference>
<accession>A0A059F0E1</accession>
<evidence type="ECO:0000313" key="3">
    <source>
        <dbReference type="Proteomes" id="UP000030655"/>
    </source>
</evidence>
<dbReference type="VEuPathDB" id="MicrosporidiaDB:H312_02140"/>
<dbReference type="Pfam" id="PF12762">
    <property type="entry name" value="DDE_Tnp_IS1595"/>
    <property type="match status" value="1"/>
</dbReference>
<evidence type="ECO:0000313" key="2">
    <source>
        <dbReference type="EMBL" id="KCZ80464.1"/>
    </source>
</evidence>
<dbReference type="PANTHER" id="PTHR47163">
    <property type="entry name" value="DDE_TNP_IS1595 DOMAIN-CONTAINING PROTEIN"/>
    <property type="match status" value="1"/>
</dbReference>
<evidence type="ECO:0000259" key="1">
    <source>
        <dbReference type="SMART" id="SM01126"/>
    </source>
</evidence>
<sequence>YNLQHPLRLGGFGKIVQIDETMLNFKCKSHRERSSRNKTDAICIVEYDNKITKCFTKIIEDKSVATILPIINDVVIGGSTIFTDEHKSYQRLQNLGYEHGTVWHKYFLSIKLLVLTHRQ</sequence>
<reference evidence="3" key="1">
    <citation type="submission" date="2013-02" db="EMBL/GenBank/DDBJ databases">
        <authorList>
            <consortium name="The Broad Institute Genome Sequencing Platform"/>
            <person name="Cuomo C."/>
            <person name="Becnel J."/>
            <person name="Sanscrainte N."/>
            <person name="Walker B."/>
            <person name="Young S.K."/>
            <person name="Zeng Q."/>
            <person name="Gargeya S."/>
            <person name="Fitzgerald M."/>
            <person name="Haas B."/>
            <person name="Abouelleil A."/>
            <person name="Alvarado L."/>
            <person name="Arachchi H.M."/>
            <person name="Berlin A.M."/>
            <person name="Chapman S.B."/>
            <person name="Dewar J."/>
            <person name="Goldberg J."/>
            <person name="Griggs A."/>
            <person name="Gujja S."/>
            <person name="Hansen M."/>
            <person name="Howarth C."/>
            <person name="Imamovic A."/>
            <person name="Larimer J."/>
            <person name="McCowan C."/>
            <person name="Murphy C."/>
            <person name="Neiman D."/>
            <person name="Pearson M."/>
            <person name="Priest M."/>
            <person name="Roberts A."/>
            <person name="Saif S."/>
            <person name="Shea T."/>
            <person name="Sisk P."/>
            <person name="Sykes S."/>
            <person name="Wortman J."/>
            <person name="Nusbaum C."/>
            <person name="Birren B."/>
        </authorList>
    </citation>
    <scope>NUCLEOTIDE SEQUENCE [LARGE SCALE GENOMIC DNA]</scope>
    <source>
        <strain evidence="3">PRA339</strain>
    </source>
</reference>
<dbReference type="PANTHER" id="PTHR47163:SF2">
    <property type="entry name" value="SI:DKEY-17M8.2"/>
    <property type="match status" value="1"/>
</dbReference>
<dbReference type="HOGENOM" id="CLU_044348_7_2_1"/>
<dbReference type="SMART" id="SM01126">
    <property type="entry name" value="DDE_Tnp_IS1595"/>
    <property type="match status" value="1"/>
</dbReference>
<reference evidence="2 3" key="2">
    <citation type="submission" date="2014-03" db="EMBL/GenBank/DDBJ databases">
        <title>The Genome Sequence of Anncaliia algerae insect isolate PRA339.</title>
        <authorList>
            <consortium name="The Broad Institute Genome Sequencing Platform"/>
            <consortium name="The Broad Institute Genome Sequencing Center for Infectious Disease"/>
            <person name="Cuomo C."/>
            <person name="Becnel J."/>
            <person name="Sanscrainte N."/>
            <person name="Walker B."/>
            <person name="Young S.K."/>
            <person name="Zeng Q."/>
            <person name="Gargeya S."/>
            <person name="Fitzgerald M."/>
            <person name="Haas B."/>
            <person name="Abouelleil A."/>
            <person name="Alvarado L."/>
            <person name="Arachchi H.M."/>
            <person name="Berlin A.M."/>
            <person name="Chapman S.B."/>
            <person name="Dewar J."/>
            <person name="Goldberg J."/>
            <person name="Griggs A."/>
            <person name="Gujja S."/>
            <person name="Hansen M."/>
            <person name="Howarth C."/>
            <person name="Imamovic A."/>
            <person name="Larimer J."/>
            <person name="McCowan C."/>
            <person name="Murphy C."/>
            <person name="Neiman D."/>
            <person name="Pearson M."/>
            <person name="Priest M."/>
            <person name="Roberts A."/>
            <person name="Saif S."/>
            <person name="Shea T."/>
            <person name="Sisk P."/>
            <person name="Sykes S."/>
            <person name="Wortman J."/>
            <person name="Nusbaum C."/>
            <person name="Birren B."/>
        </authorList>
    </citation>
    <scope>NUCLEOTIDE SEQUENCE [LARGE SCALE GENOMIC DNA]</scope>
    <source>
        <strain evidence="2 3">PRA339</strain>
    </source>
</reference>
<protein>
    <recommendedName>
        <fullName evidence="1">ISXO2-like transposase domain-containing protein</fullName>
    </recommendedName>
</protein>
<feature type="domain" description="ISXO2-like transposase" evidence="1">
    <location>
        <begin position="8"/>
        <end position="118"/>
    </location>
</feature>
<organism evidence="2 3">
    <name type="scientific">Anncaliia algerae PRA339</name>
    <dbReference type="NCBI Taxonomy" id="1288291"/>
    <lineage>
        <taxon>Eukaryota</taxon>
        <taxon>Fungi</taxon>
        <taxon>Fungi incertae sedis</taxon>
        <taxon>Microsporidia</taxon>
        <taxon>Tubulinosematoidea</taxon>
        <taxon>Tubulinosematidae</taxon>
        <taxon>Anncaliia</taxon>
    </lineage>
</organism>
<name>A0A059F0E1_9MICR</name>
<dbReference type="AlphaFoldDB" id="A0A059F0E1"/>
<dbReference type="InterPro" id="IPR024445">
    <property type="entry name" value="Tnp_ISXO2-like"/>
</dbReference>
<dbReference type="EMBL" id="KK365180">
    <property type="protein sequence ID" value="KCZ80464.1"/>
    <property type="molecule type" value="Genomic_DNA"/>
</dbReference>
<keyword evidence="3" id="KW-1185">Reference proteome</keyword>
<gene>
    <name evidence="2" type="ORF">H312_02140</name>
</gene>
<dbReference type="OrthoDB" id="10062329at2759"/>
<feature type="non-terminal residue" evidence="2">
    <location>
        <position position="1"/>
    </location>
</feature>